<dbReference type="PROSITE" id="PS50937">
    <property type="entry name" value="HTH_MERR_2"/>
    <property type="match status" value="1"/>
</dbReference>
<keyword evidence="1" id="KW-0238">DNA-binding</keyword>
<sequence>MAREAGLSRASLLHYESLGLLTPIGRSVGGYRLYDEAQRERLRSIRAYRAAGLSLELIRELLANQADTAARILEAHLMTLNDEIARLRHHQKAIATLLAQPAFLRHQRPRGKHAWVDLLRRAGFDEAAMDRWHAEFEAENPDAHAAFLHSLGLTQSEIQAIRRRASGAA</sequence>
<dbReference type="OrthoDB" id="9808480at2"/>
<dbReference type="InterPro" id="IPR009061">
    <property type="entry name" value="DNA-bd_dom_put_sf"/>
</dbReference>
<evidence type="ECO:0000313" key="3">
    <source>
        <dbReference type="EMBL" id="AKJ67105.2"/>
    </source>
</evidence>
<dbReference type="AlphaFoldDB" id="A0A0G3EJJ5"/>
<dbReference type="KEGG" id="ptx:ABW99_01540"/>
<organism evidence="3 4">
    <name type="scientific">Pandoraea thiooxydans</name>
    <dbReference type="NCBI Taxonomy" id="445709"/>
    <lineage>
        <taxon>Bacteria</taxon>
        <taxon>Pseudomonadati</taxon>
        <taxon>Pseudomonadota</taxon>
        <taxon>Betaproteobacteria</taxon>
        <taxon>Burkholderiales</taxon>
        <taxon>Burkholderiaceae</taxon>
        <taxon>Pandoraea</taxon>
    </lineage>
</organism>
<evidence type="ECO:0000256" key="1">
    <source>
        <dbReference type="ARBA" id="ARBA00023125"/>
    </source>
</evidence>
<protein>
    <recommendedName>
        <fullName evidence="2">HTH merR-type domain-containing protein</fullName>
    </recommendedName>
</protein>
<dbReference type="InterPro" id="IPR000551">
    <property type="entry name" value="MerR-type_HTH_dom"/>
</dbReference>
<proteinExistence type="predicted"/>
<reference evidence="4" key="1">
    <citation type="submission" date="2015-06" db="EMBL/GenBank/DDBJ databases">
        <authorList>
            <person name="Lim Y.L."/>
            <person name="Ee R."/>
            <person name="Yong D."/>
            <person name="How K.Y."/>
            <person name="Yin W.F."/>
            <person name="Chan K.G."/>
        </authorList>
    </citation>
    <scope>NUCLEOTIDE SEQUENCE [LARGE SCALE GENOMIC DNA]</scope>
    <source>
        <strain evidence="4">DSM 25325</strain>
    </source>
</reference>
<dbReference type="SMART" id="SM00422">
    <property type="entry name" value="HTH_MERR"/>
    <property type="match status" value="1"/>
</dbReference>
<name>A0A0G3EJJ5_9BURK</name>
<accession>A0A0G3EJJ5</accession>
<keyword evidence="4" id="KW-1185">Reference proteome</keyword>
<dbReference type="SUPFAM" id="SSF46955">
    <property type="entry name" value="Putative DNA-binding domain"/>
    <property type="match status" value="1"/>
</dbReference>
<evidence type="ECO:0000313" key="4">
    <source>
        <dbReference type="Proteomes" id="UP000036700"/>
    </source>
</evidence>
<dbReference type="STRING" id="445709.ABW99_01540"/>
<dbReference type="GO" id="GO:0003677">
    <property type="term" value="F:DNA binding"/>
    <property type="evidence" value="ECO:0007669"/>
    <property type="project" value="UniProtKB-KW"/>
</dbReference>
<dbReference type="Proteomes" id="UP000036700">
    <property type="component" value="Chromosome"/>
</dbReference>
<feature type="domain" description="HTH merR-type" evidence="2">
    <location>
        <begin position="1"/>
        <end position="64"/>
    </location>
</feature>
<dbReference type="EMBL" id="CP011568">
    <property type="protein sequence ID" value="AKJ67105.2"/>
    <property type="molecule type" value="Genomic_DNA"/>
</dbReference>
<evidence type="ECO:0000259" key="2">
    <source>
        <dbReference type="PROSITE" id="PS50937"/>
    </source>
</evidence>
<dbReference type="Gene3D" id="1.10.1660.10">
    <property type="match status" value="1"/>
</dbReference>
<gene>
    <name evidence="3" type="ORF">ABW99_01540</name>
</gene>
<dbReference type="Pfam" id="PF13411">
    <property type="entry name" value="MerR_1"/>
    <property type="match status" value="1"/>
</dbReference>
<dbReference type="GO" id="GO:0003700">
    <property type="term" value="F:DNA-binding transcription factor activity"/>
    <property type="evidence" value="ECO:0007669"/>
    <property type="project" value="InterPro"/>
</dbReference>
<dbReference type="RefSeq" id="WP_047212642.1">
    <property type="nucleotide sequence ID" value="NZ_CP014839.1"/>
</dbReference>
<dbReference type="PANTHER" id="PTHR30204:SF90">
    <property type="entry name" value="HTH-TYPE TRANSCRIPTIONAL ACTIVATOR MTA"/>
    <property type="match status" value="1"/>
</dbReference>
<dbReference type="PANTHER" id="PTHR30204">
    <property type="entry name" value="REDOX-CYCLING DRUG-SENSING TRANSCRIPTIONAL ACTIVATOR SOXR"/>
    <property type="match status" value="1"/>
</dbReference>
<dbReference type="InterPro" id="IPR047057">
    <property type="entry name" value="MerR_fam"/>
</dbReference>